<dbReference type="Pfam" id="PF13589">
    <property type="entry name" value="HATPase_c_3"/>
    <property type="match status" value="1"/>
</dbReference>
<reference evidence="1 2" key="1">
    <citation type="submission" date="2019-09" db="EMBL/GenBank/DDBJ databases">
        <title>Draft genome sequence of various Type strains from the CCUG.</title>
        <authorList>
            <person name="Pineiro-Iglesias B."/>
            <person name="Tunovic T."/>
            <person name="Unosson C."/>
            <person name="Inganas E."/>
            <person name="Ohlen M."/>
            <person name="Cardew S."/>
            <person name="Jensie-Markopoulos S."/>
            <person name="Salva-Serra F."/>
            <person name="Jaen-Luchoro D."/>
            <person name="Karlsson R."/>
            <person name="Svensson-Stadler L."/>
            <person name="Chun J."/>
            <person name="Moore E."/>
        </authorList>
    </citation>
    <scope>NUCLEOTIDE SEQUENCE [LARGE SCALE GENOMIC DNA]</scope>
    <source>
        <strain evidence="1 2">CCUG 56969T</strain>
    </source>
</reference>
<organism evidence="1 2">
    <name type="scientific">Vibrio gigantis</name>
    <dbReference type="NCBI Taxonomy" id="296199"/>
    <lineage>
        <taxon>Bacteria</taxon>
        <taxon>Pseudomonadati</taxon>
        <taxon>Pseudomonadota</taxon>
        <taxon>Gammaproteobacteria</taxon>
        <taxon>Vibrionales</taxon>
        <taxon>Vibrionaceae</taxon>
        <taxon>Vibrio</taxon>
    </lineage>
</organism>
<name>A0A5M9NWX7_9VIBR</name>
<sequence length="550" mass="61427">MTNSNKSVQIKINESNFLANLGAIFSNTGKVINELIQNASRANATTISFTTSVENGRANLIVLDDGSGITDMQKLLSVAESGWSSDVAKCNPYGMGFLSTLFACEHITIQSQHQRLSASTEDIVSGESIEIEDSLHGNGTLIEMEGVTDALFNYLTSTAYNREIDQVGAGYDIDVVLNGKILAKTHSRVVLDDIGNLVKSKFSFGTIYFNPEIDKLSWIAYLQGAFIANNYNSVQSRTLQPDHIVHLDDSVRARMPDRAELLDSEEIKKSIHVEMKKLMQNSLQQKLNELGSEAFAANSTLWKCAINYAPELLNDIDFLTESEIEESTTYELALAGHDAVTHSQLEQPISRTDVESSLLFAFPEREEEYETININYLMGLDNVVFVDTQKLHKDHWIHNCTIRYVEDLKVDIQLSNPSPTEILNGFYSISIVLCDEYTLSGEYGDVIINDDAAVASDQTLVIPAKEDLSMALRIYGSYEDEWNCYCESDMDRDIYLLEKLYMKLRAESPEVLIQRVLDDAFMGSGLKNTLNNLKFSISFSGTDIVVTETK</sequence>
<comment type="caution">
    <text evidence="1">The sequence shown here is derived from an EMBL/GenBank/DDBJ whole genome shotgun (WGS) entry which is preliminary data.</text>
</comment>
<dbReference type="OrthoDB" id="7024458at2"/>
<proteinExistence type="predicted"/>
<dbReference type="Gene3D" id="3.30.565.10">
    <property type="entry name" value="Histidine kinase-like ATPase, C-terminal domain"/>
    <property type="match status" value="1"/>
</dbReference>
<dbReference type="EMBL" id="VXJS01000007">
    <property type="protein sequence ID" value="KAA8675599.1"/>
    <property type="molecule type" value="Genomic_DNA"/>
</dbReference>
<evidence type="ECO:0000313" key="1">
    <source>
        <dbReference type="EMBL" id="KAA8675599.1"/>
    </source>
</evidence>
<gene>
    <name evidence="1" type="ORF">F4W18_13310</name>
</gene>
<evidence type="ECO:0008006" key="3">
    <source>
        <dbReference type="Google" id="ProtNLM"/>
    </source>
</evidence>
<dbReference type="RefSeq" id="WP_086714997.1">
    <property type="nucleotide sequence ID" value="NZ_AP025494.1"/>
</dbReference>
<dbReference type="InterPro" id="IPR036890">
    <property type="entry name" value="HATPase_C_sf"/>
</dbReference>
<dbReference type="Proteomes" id="UP000322521">
    <property type="component" value="Unassembled WGS sequence"/>
</dbReference>
<protein>
    <recommendedName>
        <fullName evidence="3">ATP-binding protein</fullName>
    </recommendedName>
</protein>
<evidence type="ECO:0000313" key="2">
    <source>
        <dbReference type="Proteomes" id="UP000322521"/>
    </source>
</evidence>
<dbReference type="SUPFAM" id="SSF55874">
    <property type="entry name" value="ATPase domain of HSP90 chaperone/DNA topoisomerase II/histidine kinase"/>
    <property type="match status" value="1"/>
</dbReference>
<accession>A0A5M9NWX7</accession>
<dbReference type="AlphaFoldDB" id="A0A5M9NWX7"/>
<keyword evidence="2" id="KW-1185">Reference proteome</keyword>